<comment type="similarity">
    <text evidence="2 5">Belongs to the DegT/DnrJ/EryC1 family.</text>
</comment>
<evidence type="ECO:0000256" key="2">
    <source>
        <dbReference type="ARBA" id="ARBA00037999"/>
    </source>
</evidence>
<evidence type="ECO:0000256" key="1">
    <source>
        <dbReference type="ARBA" id="ARBA00022898"/>
    </source>
</evidence>
<dbReference type="Proteomes" id="UP000285123">
    <property type="component" value="Unassembled WGS sequence"/>
</dbReference>
<accession>A0A423Q1N8</accession>
<dbReference type="GO" id="GO:0000271">
    <property type="term" value="P:polysaccharide biosynthetic process"/>
    <property type="evidence" value="ECO:0007669"/>
    <property type="project" value="TreeGrafter"/>
</dbReference>
<dbReference type="Pfam" id="PF01041">
    <property type="entry name" value="DegT_DnrJ_EryC1"/>
    <property type="match status" value="1"/>
</dbReference>
<proteinExistence type="inferred from homology"/>
<dbReference type="InterPro" id="IPR015424">
    <property type="entry name" value="PyrdxlP-dep_Trfase"/>
</dbReference>
<dbReference type="CDD" id="cd00616">
    <property type="entry name" value="AHBA_syn"/>
    <property type="match status" value="1"/>
</dbReference>
<organism evidence="6 7">
    <name type="scientific">Salinisphaera orenii YIM 95161</name>
    <dbReference type="NCBI Taxonomy" id="1051139"/>
    <lineage>
        <taxon>Bacteria</taxon>
        <taxon>Pseudomonadati</taxon>
        <taxon>Pseudomonadota</taxon>
        <taxon>Gammaproteobacteria</taxon>
        <taxon>Salinisphaerales</taxon>
        <taxon>Salinisphaeraceae</taxon>
        <taxon>Salinisphaera</taxon>
    </lineage>
</organism>
<sequence length="391" mass="42456">MLDGPFAPWPNFTQEEADAVQRVLLSGRVNYWTGEECRAFEREFAQFAETRYAVAVANGTLALDVALEALGIGDGDEVIVTPRTFVASASSVLNAGAVPVFADVDAASQNITPDTVAPLIGPKTRAIVCVHLAGWPCEMDGLRSLADAHGLYLVEDCAQAHGARYRGRSVGGLGDVAAWSFCQDKIMTTGGEGGMITTNDEALWSRAWSGKDHGKSWHAVYEREHPPGFRWLHESAGTNARLTEMQAAIGRIQLGRMPDWHAQRAGHAAEIMRMAAACPGLRVPEVPAHIEHAWYKAYAFVRPEMLDRGWDRDRVIAEINARGVPCFSGSCAEVYREKIFAARGLAPDRRLPTAQALGQTSLMFLVHPTLTAENVRATCDAVEAVMGEATL</sequence>
<evidence type="ECO:0000313" key="7">
    <source>
        <dbReference type="Proteomes" id="UP000285123"/>
    </source>
</evidence>
<dbReference type="GO" id="GO:0008483">
    <property type="term" value="F:transaminase activity"/>
    <property type="evidence" value="ECO:0007669"/>
    <property type="project" value="UniProtKB-KW"/>
</dbReference>
<dbReference type="InterPro" id="IPR015422">
    <property type="entry name" value="PyrdxlP-dep_Trfase_small"/>
</dbReference>
<dbReference type="SUPFAM" id="SSF53383">
    <property type="entry name" value="PLP-dependent transferases"/>
    <property type="match status" value="1"/>
</dbReference>
<dbReference type="GO" id="GO:0030170">
    <property type="term" value="F:pyridoxal phosphate binding"/>
    <property type="evidence" value="ECO:0007669"/>
    <property type="project" value="TreeGrafter"/>
</dbReference>
<dbReference type="EMBL" id="AYKF01000066">
    <property type="protein sequence ID" value="ROO32385.1"/>
    <property type="molecule type" value="Genomic_DNA"/>
</dbReference>
<dbReference type="InterPro" id="IPR015421">
    <property type="entry name" value="PyrdxlP-dep_Trfase_major"/>
</dbReference>
<feature type="active site" description="Proton acceptor" evidence="3">
    <location>
        <position position="185"/>
    </location>
</feature>
<keyword evidence="6" id="KW-0808">Transferase</keyword>
<gene>
    <name evidence="6" type="ORF">SAHL_05000</name>
</gene>
<dbReference type="PIRSF" id="PIRSF000390">
    <property type="entry name" value="PLP_StrS"/>
    <property type="match status" value="1"/>
</dbReference>
<comment type="caution">
    <text evidence="6">The sequence shown here is derived from an EMBL/GenBank/DDBJ whole genome shotgun (WGS) entry which is preliminary data.</text>
</comment>
<protein>
    <submittedName>
        <fullName evidence="6">Aminotransferase</fullName>
    </submittedName>
</protein>
<feature type="modified residue" description="N6-(pyridoxal phosphate)lysine" evidence="4">
    <location>
        <position position="185"/>
    </location>
</feature>
<name>A0A423Q1N8_9GAMM</name>
<evidence type="ECO:0000256" key="3">
    <source>
        <dbReference type="PIRSR" id="PIRSR000390-1"/>
    </source>
</evidence>
<dbReference type="Gene3D" id="3.40.640.10">
    <property type="entry name" value="Type I PLP-dependent aspartate aminotransferase-like (Major domain)"/>
    <property type="match status" value="1"/>
</dbReference>
<dbReference type="OrthoDB" id="9804264at2"/>
<reference evidence="6 7" key="1">
    <citation type="submission" date="2013-10" db="EMBL/GenBank/DDBJ databases">
        <title>Salinisphaera halophila YIM 95161 Genome Sequencing.</title>
        <authorList>
            <person name="Lai Q."/>
            <person name="Li C."/>
            <person name="Shao Z."/>
        </authorList>
    </citation>
    <scope>NUCLEOTIDE SEQUENCE [LARGE SCALE GENOMIC DNA]</scope>
    <source>
        <strain evidence="6 7">YIM 95161</strain>
    </source>
</reference>
<dbReference type="Gene3D" id="3.90.1150.10">
    <property type="entry name" value="Aspartate Aminotransferase, domain 1"/>
    <property type="match status" value="1"/>
</dbReference>
<dbReference type="AlphaFoldDB" id="A0A423Q1N8"/>
<keyword evidence="6" id="KW-0032">Aminotransferase</keyword>
<evidence type="ECO:0000256" key="4">
    <source>
        <dbReference type="PIRSR" id="PIRSR000390-2"/>
    </source>
</evidence>
<keyword evidence="1 4" id="KW-0663">Pyridoxal phosphate</keyword>
<dbReference type="RefSeq" id="WP_123590298.1">
    <property type="nucleotide sequence ID" value="NZ_AYKF01000066.1"/>
</dbReference>
<dbReference type="InterPro" id="IPR000653">
    <property type="entry name" value="DegT/StrS_aminotransferase"/>
</dbReference>
<dbReference type="PANTHER" id="PTHR30244">
    <property type="entry name" value="TRANSAMINASE"/>
    <property type="match status" value="1"/>
</dbReference>
<evidence type="ECO:0000313" key="6">
    <source>
        <dbReference type="EMBL" id="ROO32385.1"/>
    </source>
</evidence>
<dbReference type="PANTHER" id="PTHR30244:SF34">
    <property type="entry name" value="DTDP-4-AMINO-4,6-DIDEOXYGALACTOSE TRANSAMINASE"/>
    <property type="match status" value="1"/>
</dbReference>
<evidence type="ECO:0000256" key="5">
    <source>
        <dbReference type="RuleBase" id="RU004508"/>
    </source>
</evidence>